<dbReference type="PANTHER" id="PTHR42208">
    <property type="entry name" value="HEAVY METAL TRANSPORTER-RELATED"/>
    <property type="match status" value="1"/>
</dbReference>
<name>A0A0C1G0F5_9SPHI</name>
<keyword evidence="1" id="KW-0472">Membrane</keyword>
<feature type="transmembrane region" description="Helical" evidence="1">
    <location>
        <begin position="6"/>
        <end position="29"/>
    </location>
</feature>
<feature type="transmembrane region" description="Helical" evidence="1">
    <location>
        <begin position="76"/>
        <end position="93"/>
    </location>
</feature>
<accession>A0A0C1G0F5</accession>
<dbReference type="AlphaFoldDB" id="A0A0C1G0F5"/>
<dbReference type="Proteomes" id="UP000031246">
    <property type="component" value="Unassembled WGS sequence"/>
</dbReference>
<comment type="caution">
    <text evidence="3">The sequence shown here is derived from an EMBL/GenBank/DDBJ whole genome shotgun (WGS) entry which is preliminary data.</text>
</comment>
<proteinExistence type="predicted"/>
<dbReference type="RefSeq" id="WP_039476432.1">
    <property type="nucleotide sequence ID" value="NZ_JSYN01000014.1"/>
</dbReference>
<keyword evidence="1" id="KW-1133">Transmembrane helix</keyword>
<evidence type="ECO:0000256" key="1">
    <source>
        <dbReference type="SAM" id="Phobius"/>
    </source>
</evidence>
<feature type="transmembrane region" description="Helical" evidence="1">
    <location>
        <begin position="194"/>
        <end position="217"/>
    </location>
</feature>
<feature type="domain" description="Urease accessory protein UreH-like transmembrane" evidence="2">
    <location>
        <begin position="7"/>
        <end position="204"/>
    </location>
</feature>
<organism evidence="3 4">
    <name type="scientific">Pedobacter kyungheensis</name>
    <dbReference type="NCBI Taxonomy" id="1069985"/>
    <lineage>
        <taxon>Bacteria</taxon>
        <taxon>Pseudomonadati</taxon>
        <taxon>Bacteroidota</taxon>
        <taxon>Sphingobacteriia</taxon>
        <taxon>Sphingobacteriales</taxon>
        <taxon>Sphingobacteriaceae</taxon>
        <taxon>Pedobacter</taxon>
    </lineage>
</organism>
<keyword evidence="4" id="KW-1185">Reference proteome</keyword>
<evidence type="ECO:0000313" key="4">
    <source>
        <dbReference type="Proteomes" id="UP000031246"/>
    </source>
</evidence>
<sequence>MNNLPLAFLMGLLGSLHCAVMCGPLMLAMPFEKNSSWQTGWALLLYQSGRVFTYSLMGALAGWLGSTFNLVANQKILSITIGLLLIVFTLLQMRTTYSHRLSALQFKLINPIAKLMGKLMGFPLWQFVAGMLNGIIPCGMVYLALATAVNGASANSGLQFMFLFGLGTSPLLMMISMGGIYLKKYIRFNTKRLIPWFMLFMGVLLLLRSAELGIPFISPNMGTHFNGTVLCR</sequence>
<protein>
    <recommendedName>
        <fullName evidence="2">Urease accessory protein UreH-like transmembrane domain-containing protein</fullName>
    </recommendedName>
</protein>
<dbReference type="OrthoDB" id="594443at2"/>
<dbReference type="EMBL" id="JSYN01000014">
    <property type="protein sequence ID" value="KIA93544.1"/>
    <property type="molecule type" value="Genomic_DNA"/>
</dbReference>
<evidence type="ECO:0000313" key="3">
    <source>
        <dbReference type="EMBL" id="KIA93544.1"/>
    </source>
</evidence>
<reference evidence="3 4" key="1">
    <citation type="submission" date="2014-10" db="EMBL/GenBank/DDBJ databases">
        <title>Pedobacter Kyungheensis.</title>
        <authorList>
            <person name="Anderson B.M."/>
            <person name="Newman J.D."/>
        </authorList>
    </citation>
    <scope>NUCLEOTIDE SEQUENCE [LARGE SCALE GENOMIC DNA]</scope>
    <source>
        <strain evidence="3 4">KACC 16221</strain>
    </source>
</reference>
<dbReference type="Pfam" id="PF13386">
    <property type="entry name" value="DsbD_2"/>
    <property type="match status" value="1"/>
</dbReference>
<feature type="transmembrane region" description="Helical" evidence="1">
    <location>
        <begin position="157"/>
        <end position="182"/>
    </location>
</feature>
<dbReference type="InterPro" id="IPR039447">
    <property type="entry name" value="UreH-like_TM_dom"/>
</dbReference>
<evidence type="ECO:0000259" key="2">
    <source>
        <dbReference type="Pfam" id="PF13386"/>
    </source>
</evidence>
<gene>
    <name evidence="3" type="ORF">OC25_12265</name>
</gene>
<feature type="transmembrane region" description="Helical" evidence="1">
    <location>
        <begin position="124"/>
        <end position="145"/>
    </location>
</feature>
<feature type="transmembrane region" description="Helical" evidence="1">
    <location>
        <begin position="41"/>
        <end position="64"/>
    </location>
</feature>
<keyword evidence="1" id="KW-0812">Transmembrane</keyword>
<dbReference type="PANTHER" id="PTHR42208:SF1">
    <property type="entry name" value="HEAVY METAL TRANSPORTER"/>
    <property type="match status" value="1"/>
</dbReference>